<dbReference type="GO" id="GO:1990281">
    <property type="term" value="C:efflux pump complex"/>
    <property type="evidence" value="ECO:0007669"/>
    <property type="project" value="TreeGrafter"/>
</dbReference>
<feature type="compositionally biased region" description="Basic and acidic residues" evidence="7">
    <location>
        <begin position="120"/>
        <end position="129"/>
    </location>
</feature>
<dbReference type="GO" id="GO:0015562">
    <property type="term" value="F:efflux transmembrane transporter activity"/>
    <property type="evidence" value="ECO:0007669"/>
    <property type="project" value="InterPro"/>
</dbReference>
<keyword evidence="8" id="KW-0732">Signal</keyword>
<dbReference type="Gene3D" id="1.20.1600.10">
    <property type="entry name" value="Outer membrane efflux proteins (OEP)"/>
    <property type="match status" value="1"/>
</dbReference>
<proteinExistence type="predicted"/>
<evidence type="ECO:0000256" key="6">
    <source>
        <dbReference type="SAM" id="Coils"/>
    </source>
</evidence>
<feature type="compositionally biased region" description="Polar residues" evidence="7">
    <location>
        <begin position="104"/>
        <end position="119"/>
    </location>
</feature>
<protein>
    <submittedName>
        <fullName evidence="9">TolC family protein</fullName>
    </submittedName>
</protein>
<dbReference type="EMBL" id="WODC01000009">
    <property type="protein sequence ID" value="MUM78525.1"/>
    <property type="molecule type" value="Genomic_DNA"/>
</dbReference>
<dbReference type="AlphaFoldDB" id="A0A7K1KQZ8"/>
<evidence type="ECO:0000256" key="3">
    <source>
        <dbReference type="ARBA" id="ARBA00022692"/>
    </source>
</evidence>
<feature type="region of interest" description="Disordered" evidence="7">
    <location>
        <begin position="100"/>
        <end position="129"/>
    </location>
</feature>
<evidence type="ECO:0000256" key="2">
    <source>
        <dbReference type="ARBA" id="ARBA00022452"/>
    </source>
</evidence>
<evidence type="ECO:0000313" key="10">
    <source>
        <dbReference type="Proteomes" id="UP000461162"/>
    </source>
</evidence>
<dbReference type="GO" id="GO:0009279">
    <property type="term" value="C:cell outer membrane"/>
    <property type="evidence" value="ECO:0007669"/>
    <property type="project" value="UniProtKB-SubCell"/>
</dbReference>
<dbReference type="SUPFAM" id="SSF56954">
    <property type="entry name" value="Outer membrane efflux proteins (OEP)"/>
    <property type="match status" value="1"/>
</dbReference>
<feature type="signal peptide" evidence="8">
    <location>
        <begin position="1"/>
        <end position="17"/>
    </location>
</feature>
<feature type="chain" id="PRO_5029609563" evidence="8">
    <location>
        <begin position="18"/>
        <end position="565"/>
    </location>
</feature>
<evidence type="ECO:0000256" key="4">
    <source>
        <dbReference type="ARBA" id="ARBA00023136"/>
    </source>
</evidence>
<dbReference type="GO" id="GO:0015288">
    <property type="term" value="F:porin activity"/>
    <property type="evidence" value="ECO:0007669"/>
    <property type="project" value="TreeGrafter"/>
</dbReference>
<reference evidence="9 10" key="1">
    <citation type="submission" date="2019-11" db="EMBL/GenBank/DDBJ databases">
        <title>Pseudodesulfovibrio alkaliphilus, sp. nov., an alkaliphilic sulfate-reducing bacteria from mud volcano of Taman peninsula, Russia.</title>
        <authorList>
            <person name="Frolova A."/>
            <person name="Merkel A.Y."/>
            <person name="Slobodkin A.I."/>
        </authorList>
    </citation>
    <scope>NUCLEOTIDE SEQUENCE [LARGE SCALE GENOMIC DNA]</scope>
    <source>
        <strain evidence="9 10">F-1</strain>
    </source>
</reference>
<keyword evidence="3" id="KW-0812">Transmembrane</keyword>
<gene>
    <name evidence="9" type="ORF">GKC30_12850</name>
</gene>
<keyword evidence="6" id="KW-0175">Coiled coil</keyword>
<accession>A0A7K1KQZ8</accession>
<comment type="caution">
    <text evidence="9">The sequence shown here is derived from an EMBL/GenBank/DDBJ whole genome shotgun (WGS) entry which is preliminary data.</text>
</comment>
<evidence type="ECO:0000313" key="9">
    <source>
        <dbReference type="EMBL" id="MUM78525.1"/>
    </source>
</evidence>
<evidence type="ECO:0000256" key="1">
    <source>
        <dbReference type="ARBA" id="ARBA00004442"/>
    </source>
</evidence>
<evidence type="ECO:0000256" key="8">
    <source>
        <dbReference type="SAM" id="SignalP"/>
    </source>
</evidence>
<evidence type="ECO:0000256" key="5">
    <source>
        <dbReference type="ARBA" id="ARBA00023237"/>
    </source>
</evidence>
<sequence>MLGVLLLSVLLSACAVSKPPALSHEDMITLAAADHATMFSSQEPILGPVTLEEAVARAIKYNLQHRQALMERALASNLTDIRHFNLLPKLTAEAGYRVRDNDDASSSESINTGRQSLEPSKSRERSGETAKLEMTWNILDFGLSYFEAKAHGNKTLAAEERRRRVVSDIIRQTRAAYWAAVSAERMRDEVAATLGQARQALEQSREAERRRLTTPVVALRYQRDLLNMMRQIEQLDNELAKAKAELASLMNLAPGTKYALVVPEGPMTEPKLSFELPSLESLAMVRRPELREQSYLARNAVLETQSAMLRMFPNATLFGGVNYDSNDFLVNNTWTSAGVQVGWNLFKLLSLPAERKAGENRERVAVLRRQALRMTVLSQVHIAWHQRHYAQKAFERARDLCELQTAIREQTEHAAASKSETRLELIRTRVETLLAVHARDMSYAEMMKAQDAVYQAAGLDSMPEEISDQSVAGLASAIAEQGRMNELGHVNAPFLNLAYVPAGQANAVADAQAGRSAPAVQAAPAAKAPGVSGQAVAQSGEAGRHPAIRLVVGRPWEDLGSLQGD</sequence>
<comment type="subcellular location">
    <subcellularLocation>
        <location evidence="1">Cell outer membrane</location>
    </subcellularLocation>
</comment>
<dbReference type="InterPro" id="IPR051906">
    <property type="entry name" value="TolC-like"/>
</dbReference>
<name>A0A7K1KQZ8_9BACT</name>
<keyword evidence="10" id="KW-1185">Reference proteome</keyword>
<keyword evidence="2" id="KW-1134">Transmembrane beta strand</keyword>
<dbReference type="Proteomes" id="UP000461162">
    <property type="component" value="Unassembled WGS sequence"/>
</dbReference>
<keyword evidence="5" id="KW-0998">Cell outer membrane</keyword>
<dbReference type="PANTHER" id="PTHR30026">
    <property type="entry name" value="OUTER MEMBRANE PROTEIN TOLC"/>
    <property type="match status" value="1"/>
</dbReference>
<keyword evidence="4" id="KW-0472">Membrane</keyword>
<organism evidence="9 10">
    <name type="scientific">Pseudodesulfovibrio alkaliphilus</name>
    <dbReference type="NCBI Taxonomy" id="2661613"/>
    <lineage>
        <taxon>Bacteria</taxon>
        <taxon>Pseudomonadati</taxon>
        <taxon>Thermodesulfobacteriota</taxon>
        <taxon>Desulfovibrionia</taxon>
        <taxon>Desulfovibrionales</taxon>
        <taxon>Desulfovibrionaceae</taxon>
    </lineage>
</organism>
<dbReference type="PANTHER" id="PTHR30026:SF21">
    <property type="entry name" value="SLR1270 PROTEIN"/>
    <property type="match status" value="1"/>
</dbReference>
<feature type="coiled-coil region" evidence="6">
    <location>
        <begin position="183"/>
        <end position="252"/>
    </location>
</feature>
<evidence type="ECO:0000256" key="7">
    <source>
        <dbReference type="SAM" id="MobiDB-lite"/>
    </source>
</evidence>